<proteinExistence type="predicted"/>
<name>K7KVT6_SOYBN</name>
<evidence type="ECO:0000313" key="3">
    <source>
        <dbReference type="Proteomes" id="UP000008827"/>
    </source>
</evidence>
<protein>
    <submittedName>
        <fullName evidence="1 2">Uncharacterized protein</fullName>
    </submittedName>
</protein>
<dbReference type="EMBL" id="CM000839">
    <property type="protein sequence ID" value="KRH54412.1"/>
    <property type="molecule type" value="Genomic_DNA"/>
</dbReference>
<dbReference type="EnsemblPlants" id="KRH54412">
    <property type="protein sequence ID" value="KRH54412"/>
    <property type="gene ID" value="GLYMA_06G183200"/>
</dbReference>
<reference evidence="1 2" key="1">
    <citation type="journal article" date="2010" name="Nature">
        <title>Genome sequence of the palaeopolyploid soybean.</title>
        <authorList>
            <person name="Schmutz J."/>
            <person name="Cannon S.B."/>
            <person name="Schlueter J."/>
            <person name="Ma J."/>
            <person name="Mitros T."/>
            <person name="Nelson W."/>
            <person name="Hyten D.L."/>
            <person name="Song Q."/>
            <person name="Thelen J.J."/>
            <person name="Cheng J."/>
            <person name="Xu D."/>
            <person name="Hellsten U."/>
            <person name="May G.D."/>
            <person name="Yu Y."/>
            <person name="Sakurai T."/>
            <person name="Umezawa T."/>
            <person name="Bhattacharyya M.K."/>
            <person name="Sandhu D."/>
            <person name="Valliyodan B."/>
            <person name="Lindquist E."/>
            <person name="Peto M."/>
            <person name="Grant D."/>
            <person name="Shu S."/>
            <person name="Goodstein D."/>
            <person name="Barry K."/>
            <person name="Futrell-Griggs M."/>
            <person name="Abernathy B."/>
            <person name="Du J."/>
            <person name="Tian Z."/>
            <person name="Zhu L."/>
            <person name="Gill N."/>
            <person name="Joshi T."/>
            <person name="Libault M."/>
            <person name="Sethuraman A."/>
            <person name="Zhang X.-C."/>
            <person name="Shinozaki K."/>
            <person name="Nguyen H.T."/>
            <person name="Wing R.A."/>
            <person name="Cregan P."/>
            <person name="Specht J."/>
            <person name="Grimwood J."/>
            <person name="Rokhsar D."/>
            <person name="Stacey G."/>
            <person name="Shoemaker R.C."/>
            <person name="Jackson S.A."/>
        </authorList>
    </citation>
    <scope>NUCLEOTIDE SEQUENCE [LARGE SCALE GENOMIC DNA]</scope>
    <source>
        <strain evidence="2">cv. Williams 82</strain>
        <tissue evidence="1">Callus</tissue>
    </source>
</reference>
<evidence type="ECO:0000313" key="2">
    <source>
        <dbReference type="EnsemblPlants" id="KRH54412"/>
    </source>
</evidence>
<organism evidence="1">
    <name type="scientific">Glycine max</name>
    <name type="common">Soybean</name>
    <name type="synonym">Glycine hispida</name>
    <dbReference type="NCBI Taxonomy" id="3847"/>
    <lineage>
        <taxon>Eukaryota</taxon>
        <taxon>Viridiplantae</taxon>
        <taxon>Streptophyta</taxon>
        <taxon>Embryophyta</taxon>
        <taxon>Tracheophyta</taxon>
        <taxon>Spermatophyta</taxon>
        <taxon>Magnoliopsida</taxon>
        <taxon>eudicotyledons</taxon>
        <taxon>Gunneridae</taxon>
        <taxon>Pentapetalae</taxon>
        <taxon>rosids</taxon>
        <taxon>fabids</taxon>
        <taxon>Fabales</taxon>
        <taxon>Fabaceae</taxon>
        <taxon>Papilionoideae</taxon>
        <taxon>50 kb inversion clade</taxon>
        <taxon>NPAAA clade</taxon>
        <taxon>indigoferoid/millettioid clade</taxon>
        <taxon>Phaseoleae</taxon>
        <taxon>Glycine</taxon>
        <taxon>Glycine subgen. Soja</taxon>
    </lineage>
</organism>
<dbReference type="Proteomes" id="UP000008827">
    <property type="component" value="Chromosome 6"/>
</dbReference>
<dbReference type="PaxDb" id="3847-GLYMA06G19466.1"/>
<gene>
    <name evidence="1" type="ORF">GLYMA_06G183200</name>
</gene>
<reference evidence="2" key="2">
    <citation type="submission" date="2018-02" db="UniProtKB">
        <authorList>
            <consortium name="EnsemblPlants"/>
        </authorList>
    </citation>
    <scope>IDENTIFICATION</scope>
    <source>
        <strain evidence="2">Williams 82</strain>
    </source>
</reference>
<dbReference type="OrthoDB" id="10478426at2759"/>
<dbReference type="AlphaFoldDB" id="K7KVT6"/>
<reference evidence="1" key="3">
    <citation type="submission" date="2018-07" db="EMBL/GenBank/DDBJ databases">
        <title>WGS assembly of Glycine max.</title>
        <authorList>
            <person name="Schmutz J."/>
            <person name="Cannon S."/>
            <person name="Schlueter J."/>
            <person name="Ma J."/>
            <person name="Mitros T."/>
            <person name="Nelson W."/>
            <person name="Hyten D."/>
            <person name="Song Q."/>
            <person name="Thelen J."/>
            <person name="Cheng J."/>
            <person name="Xu D."/>
            <person name="Hellsten U."/>
            <person name="May G."/>
            <person name="Yu Y."/>
            <person name="Sakurai T."/>
            <person name="Umezawa T."/>
            <person name="Bhattacharyya M."/>
            <person name="Sandhu D."/>
            <person name="Valliyodan B."/>
            <person name="Lindquist E."/>
            <person name="Peto M."/>
            <person name="Grant D."/>
            <person name="Shu S."/>
            <person name="Goodstein D."/>
            <person name="Barry K."/>
            <person name="Futrell-Griggs M."/>
            <person name="Abernathy B."/>
            <person name="Du J."/>
            <person name="Tian Z."/>
            <person name="Zhu L."/>
            <person name="Gill N."/>
            <person name="Joshi T."/>
            <person name="Libault M."/>
            <person name="Sethuraman A."/>
            <person name="Zhang X."/>
            <person name="Shinozaki K."/>
            <person name="Nguyen H."/>
            <person name="Wing R."/>
            <person name="Cregan P."/>
            <person name="Specht J."/>
            <person name="Grimwood J."/>
            <person name="Rokhsar D."/>
            <person name="Stacey G."/>
            <person name="Shoemaker R."/>
            <person name="Jackson S."/>
        </authorList>
    </citation>
    <scope>NUCLEOTIDE SEQUENCE</scope>
    <source>
        <tissue evidence="1">Callus</tissue>
    </source>
</reference>
<keyword evidence="3" id="KW-1185">Reference proteome</keyword>
<evidence type="ECO:0000313" key="1">
    <source>
        <dbReference type="EMBL" id="KRH54412.1"/>
    </source>
</evidence>
<sequence length="73" mass="8386">MLHFFGLEVPGCCLWISNKGKPPNDDSYQITSKHINYFIYSFKNTNFKSTSLPISLPKHTFNSIYSPTPDNEL</sequence>
<dbReference type="InParanoid" id="K7KVT6"/>
<dbReference type="HOGENOM" id="CLU_2709775_0_0_1"/>
<accession>K7KVT6</accession>
<dbReference type="Gramene" id="KRH54412">
    <property type="protein sequence ID" value="KRH54412"/>
    <property type="gene ID" value="GLYMA_06G183200"/>
</dbReference>